<feature type="domain" description="Beta-lactamase-related" evidence="2">
    <location>
        <begin position="49"/>
        <end position="386"/>
    </location>
</feature>
<dbReference type="InterPro" id="IPR001466">
    <property type="entry name" value="Beta-lactam-related"/>
</dbReference>
<feature type="domain" description="Peptidase S12 Pab87-related C-terminal" evidence="3">
    <location>
        <begin position="428"/>
        <end position="515"/>
    </location>
</feature>
<dbReference type="AlphaFoldDB" id="A0A917CP30"/>
<dbReference type="Gene3D" id="3.40.710.10">
    <property type="entry name" value="DD-peptidase/beta-lactamase superfamily"/>
    <property type="match status" value="1"/>
</dbReference>
<evidence type="ECO:0000313" key="4">
    <source>
        <dbReference type="EMBL" id="GGF94465.1"/>
    </source>
</evidence>
<dbReference type="PANTHER" id="PTHR46825:SF15">
    <property type="entry name" value="BETA-LACTAMASE-RELATED DOMAIN-CONTAINING PROTEIN"/>
    <property type="match status" value="1"/>
</dbReference>
<reference evidence="4" key="1">
    <citation type="journal article" date="2014" name="Int. J. Syst. Evol. Microbiol.">
        <title>Complete genome sequence of Corynebacterium casei LMG S-19264T (=DSM 44701T), isolated from a smear-ripened cheese.</title>
        <authorList>
            <consortium name="US DOE Joint Genome Institute (JGI-PGF)"/>
            <person name="Walter F."/>
            <person name="Albersmeier A."/>
            <person name="Kalinowski J."/>
            <person name="Ruckert C."/>
        </authorList>
    </citation>
    <scope>NUCLEOTIDE SEQUENCE</scope>
    <source>
        <strain evidence="4">CGMCC 1.12726</strain>
    </source>
</reference>
<reference evidence="4" key="2">
    <citation type="submission" date="2020-09" db="EMBL/GenBank/DDBJ databases">
        <authorList>
            <person name="Sun Q."/>
            <person name="Zhou Y."/>
        </authorList>
    </citation>
    <scope>NUCLEOTIDE SEQUENCE</scope>
    <source>
        <strain evidence="4">CGMCC 1.12726</strain>
    </source>
</reference>
<dbReference type="PANTHER" id="PTHR46825">
    <property type="entry name" value="D-ALANYL-D-ALANINE-CARBOXYPEPTIDASE/ENDOPEPTIDASE AMPH"/>
    <property type="match status" value="1"/>
</dbReference>
<evidence type="ECO:0000313" key="5">
    <source>
        <dbReference type="Proteomes" id="UP000632858"/>
    </source>
</evidence>
<dbReference type="Gene3D" id="2.40.128.600">
    <property type="match status" value="1"/>
</dbReference>
<name>A0A917CP30_9GAMM</name>
<feature type="signal peptide" evidence="1">
    <location>
        <begin position="1"/>
        <end position="26"/>
    </location>
</feature>
<dbReference type="GO" id="GO:0016787">
    <property type="term" value="F:hydrolase activity"/>
    <property type="evidence" value="ECO:0007669"/>
    <property type="project" value="UniProtKB-KW"/>
</dbReference>
<accession>A0A917CP30</accession>
<keyword evidence="1" id="KW-0732">Signal</keyword>
<dbReference type="InterPro" id="IPR012338">
    <property type="entry name" value="Beta-lactam/transpept-like"/>
</dbReference>
<sequence>MPAAPGNAMIRHIVFCLGLCAASASAAPSETCPAPPAPFVATTVDTVALDAYIQQGLRDWKLPGVSVAVVKDGRPVYVKGFGTRSLQDGGAVDGDTLFGMMSTTKAMTALALAMLVDEGKLGWDDPVTTHLPGFALSDPYVTRDLRVRDLLTHNSGLGNTDLLWARGDFDAREIIARLRGLPLSYPLRGGFAYQNVMYQVAGEVIGTASGMSWADFVDTRILKPLAMTRSYPTLARMQAARDGNVSAAHFEIDGKLQVIAESPVDAVPAAGAAWSSAADTAKWLTFMLGDGCMGGTRLVSTANFRELLKPQAMVPAGEFYPTAKLTRPHWTSYGLGWFQQDYLGRFVAMHTGSMDGRTAIIGLMPEENLGVYVFGNLDHAEFRHALMWKLFDAYTGAPARDWSKELLALYGGMHADAKAAQAKQDAARVRGTKPSHALAAYAGTYRHPVYGDVTITRTGNVLHLAMGPLPDNAGILQHWHYDSFRVKLGDGRYGWNPVIFRVGADGGIAALRLFDDSSDALEFTRVAKP</sequence>
<gene>
    <name evidence="4" type="ORF">GCM10010960_15220</name>
</gene>
<dbReference type="SUPFAM" id="SSF56601">
    <property type="entry name" value="beta-lactamase/transpeptidase-like"/>
    <property type="match status" value="1"/>
</dbReference>
<protein>
    <submittedName>
        <fullName evidence="4">Serine hydrolase</fullName>
    </submittedName>
</protein>
<evidence type="ECO:0000256" key="1">
    <source>
        <dbReference type="SAM" id="SignalP"/>
    </source>
</evidence>
<organism evidence="4 5">
    <name type="scientific">Arenimonas maotaiensis</name>
    <dbReference type="NCBI Taxonomy" id="1446479"/>
    <lineage>
        <taxon>Bacteria</taxon>
        <taxon>Pseudomonadati</taxon>
        <taxon>Pseudomonadota</taxon>
        <taxon>Gammaproteobacteria</taxon>
        <taxon>Lysobacterales</taxon>
        <taxon>Lysobacteraceae</taxon>
        <taxon>Arenimonas</taxon>
    </lineage>
</organism>
<dbReference type="Pfam" id="PF11954">
    <property type="entry name" value="DUF3471"/>
    <property type="match status" value="1"/>
</dbReference>
<keyword evidence="5" id="KW-1185">Reference proteome</keyword>
<dbReference type="InterPro" id="IPR050491">
    <property type="entry name" value="AmpC-like"/>
</dbReference>
<dbReference type="Proteomes" id="UP000632858">
    <property type="component" value="Unassembled WGS sequence"/>
</dbReference>
<evidence type="ECO:0000259" key="3">
    <source>
        <dbReference type="Pfam" id="PF11954"/>
    </source>
</evidence>
<comment type="caution">
    <text evidence="4">The sequence shown here is derived from an EMBL/GenBank/DDBJ whole genome shotgun (WGS) entry which is preliminary data.</text>
</comment>
<dbReference type="Pfam" id="PF00144">
    <property type="entry name" value="Beta-lactamase"/>
    <property type="match status" value="1"/>
</dbReference>
<keyword evidence="4" id="KW-0378">Hydrolase</keyword>
<dbReference type="InterPro" id="IPR021860">
    <property type="entry name" value="Peptidase_S12_Pab87-rel_C"/>
</dbReference>
<feature type="chain" id="PRO_5037102762" evidence="1">
    <location>
        <begin position="27"/>
        <end position="529"/>
    </location>
</feature>
<proteinExistence type="predicted"/>
<evidence type="ECO:0000259" key="2">
    <source>
        <dbReference type="Pfam" id="PF00144"/>
    </source>
</evidence>
<dbReference type="EMBL" id="BMFO01000003">
    <property type="protein sequence ID" value="GGF94465.1"/>
    <property type="molecule type" value="Genomic_DNA"/>
</dbReference>